<dbReference type="PANTHER" id="PTHR41339:SF1">
    <property type="entry name" value="SECRETED PROTEIN"/>
    <property type="match status" value="1"/>
</dbReference>
<comment type="caution">
    <text evidence="3">The sequence shown here is derived from an EMBL/GenBank/DDBJ whole genome shotgun (WGS) entry which is preliminary data.</text>
</comment>
<sequence>MKKLVFALGAIVLMGLSFASCDKKPDPEPIPTPEEKGNLIELFANGKQLGDGKQEYTVKKGDWLLKKGTYLLKGFFYISEGTTLTIEPGTVIKGDKDTKASIIVQRGGKLIAKGTATQPIVFTSAQPAGSRRPGDWGGIILCGKAINNQGEASIEGGVNAKHGGNDNADNSGILSYVRIEFAGYPYQPDNEINGLTLGSVGSGTQIDHVQVSYSNDDSFEWFGGTVNCNHLIAYMGWDDDFDTDFGFSGNVQFCLGVRNPRIADTSWSNGFESDNDGKGSTKTPWTAAKFSNVTSIGPMASAADFANTADYINGGGMDPKNGAKLGTFLSGAQIRRNSHLNICNSVFIGWPVGLIIENDKGSTTQKWALDGTMNFKNNVFAGNGIIGTDVNKKTEPVWSDNSDNKEGQDKKRTPFSEEYFKNPANGNQIFETIAELGLTSCNALDKNFDPRPAAGSKLLSGANFSNLGVLKQVSYIGAFAQGDNWMDGWTNFDPQHTQY</sequence>
<feature type="region of interest" description="Disordered" evidence="1">
    <location>
        <begin position="393"/>
        <end position="412"/>
    </location>
</feature>
<proteinExistence type="predicted"/>
<feature type="signal peptide" evidence="2">
    <location>
        <begin position="1"/>
        <end position="19"/>
    </location>
</feature>
<reference evidence="3 4" key="1">
    <citation type="journal article" date="2025" name="Int. J. Syst. Evol. Microbiol.">
        <title>Desulfovibrio falkowii sp. nov., Porphyromonas miyakawae sp. nov., Mediterraneibacter flintii sp. nov. and Owariibacterium komagatae gen. nov., sp. nov., isolated from human faeces.</title>
        <authorList>
            <person name="Hamaguchi T."/>
            <person name="Ohara M."/>
            <person name="Hisatomi A."/>
            <person name="Sekiguchi K."/>
            <person name="Takeda J.I."/>
            <person name="Ueyama J."/>
            <person name="Ito M."/>
            <person name="Nishiwaki H."/>
            <person name="Ogi T."/>
            <person name="Hirayama M."/>
            <person name="Ohkuma M."/>
            <person name="Sakamoto M."/>
            <person name="Ohno K."/>
        </authorList>
    </citation>
    <scope>NUCLEOTIDE SEQUENCE [LARGE SCALE GENOMIC DNA]</scope>
    <source>
        <strain evidence="3 4">13CB11C</strain>
    </source>
</reference>
<protein>
    <recommendedName>
        <fullName evidence="5">T9SS C-terminal target domain-containing protein</fullName>
    </recommendedName>
</protein>
<evidence type="ECO:0008006" key="5">
    <source>
        <dbReference type="Google" id="ProtNLM"/>
    </source>
</evidence>
<dbReference type="PROSITE" id="PS51257">
    <property type="entry name" value="PROKAR_LIPOPROTEIN"/>
    <property type="match status" value="1"/>
</dbReference>
<dbReference type="Proteomes" id="UP001628220">
    <property type="component" value="Unassembled WGS sequence"/>
</dbReference>
<feature type="compositionally biased region" description="Basic and acidic residues" evidence="1">
    <location>
        <begin position="402"/>
        <end position="412"/>
    </location>
</feature>
<feature type="chain" id="PRO_5046298260" description="T9SS C-terminal target domain-containing protein" evidence="2">
    <location>
        <begin position="20"/>
        <end position="499"/>
    </location>
</feature>
<dbReference type="EMBL" id="BAAFSF010000001">
    <property type="protein sequence ID" value="GAB1251086.1"/>
    <property type="molecule type" value="Genomic_DNA"/>
</dbReference>
<evidence type="ECO:0000313" key="3">
    <source>
        <dbReference type="EMBL" id="GAB1251086.1"/>
    </source>
</evidence>
<keyword evidence="2" id="KW-0732">Signal</keyword>
<dbReference type="RefSeq" id="WP_411914900.1">
    <property type="nucleotide sequence ID" value="NZ_BAAFSF010000001.1"/>
</dbReference>
<keyword evidence="4" id="KW-1185">Reference proteome</keyword>
<organism evidence="3 4">
    <name type="scientific">Porphyromonas miyakawae</name>
    <dbReference type="NCBI Taxonomy" id="3137470"/>
    <lineage>
        <taxon>Bacteria</taxon>
        <taxon>Pseudomonadati</taxon>
        <taxon>Bacteroidota</taxon>
        <taxon>Bacteroidia</taxon>
        <taxon>Bacteroidales</taxon>
        <taxon>Porphyromonadaceae</taxon>
        <taxon>Porphyromonas</taxon>
    </lineage>
</organism>
<dbReference type="PANTHER" id="PTHR41339">
    <property type="entry name" value="LIPL48"/>
    <property type="match status" value="1"/>
</dbReference>
<accession>A0ABQ0E060</accession>
<name>A0ABQ0E060_9PORP</name>
<evidence type="ECO:0000256" key="2">
    <source>
        <dbReference type="SAM" id="SignalP"/>
    </source>
</evidence>
<gene>
    <name evidence="3" type="ORF">Tsumi_01900</name>
</gene>
<evidence type="ECO:0000256" key="1">
    <source>
        <dbReference type="SAM" id="MobiDB-lite"/>
    </source>
</evidence>
<evidence type="ECO:0000313" key="4">
    <source>
        <dbReference type="Proteomes" id="UP001628220"/>
    </source>
</evidence>